<dbReference type="Gene3D" id="2.170.120.40">
    <property type="entry name" value="YbbR-like domain"/>
    <property type="match status" value="2"/>
</dbReference>
<dbReference type="Proteomes" id="UP000236151">
    <property type="component" value="Unassembled WGS sequence"/>
</dbReference>
<dbReference type="KEGG" id="cthd:CDO33_10250"/>
<dbReference type="OrthoDB" id="2111604at2"/>
<reference evidence="2" key="1">
    <citation type="submission" date="2017-06" db="EMBL/GenBank/DDBJ databases">
        <title>Investigating the central metabolism of Clostridium thermosuccinogenes.</title>
        <authorList>
            <person name="Koendjbiharie J.G."/>
            <person name="Van Kranenburg R."/>
            <person name="Vriesendorp B."/>
        </authorList>
    </citation>
    <scope>NUCLEOTIDE SEQUENCE [LARGE SCALE GENOMIC DNA]</scope>
    <source>
        <strain evidence="2">DSM 5806</strain>
    </source>
</reference>
<comment type="caution">
    <text evidence="1">The sequence shown here is derived from an EMBL/GenBank/DDBJ whole genome shotgun (WGS) entry which is preliminary data.</text>
</comment>
<dbReference type="EMBL" id="NIOJ01000050">
    <property type="protein sequence ID" value="PNT96366.1"/>
    <property type="molecule type" value="Genomic_DNA"/>
</dbReference>
<dbReference type="RefSeq" id="WP_103082626.1">
    <property type="nucleotide sequence ID" value="NZ_CP021850.1"/>
</dbReference>
<evidence type="ECO:0000313" key="2">
    <source>
        <dbReference type="Proteomes" id="UP000236151"/>
    </source>
</evidence>
<proteinExistence type="predicted"/>
<dbReference type="PANTHER" id="PTHR37804">
    <property type="entry name" value="CDAA REGULATORY PROTEIN CDAR"/>
    <property type="match status" value="1"/>
</dbReference>
<dbReference type="AlphaFoldDB" id="A0A2K2F978"/>
<dbReference type="Gene3D" id="2.170.120.30">
    <property type="match status" value="2"/>
</dbReference>
<evidence type="ECO:0008006" key="3">
    <source>
        <dbReference type="Google" id="ProtNLM"/>
    </source>
</evidence>
<name>A0A2K2F978_9CLOT</name>
<organism evidence="1 2">
    <name type="scientific">Clostridium thermosuccinogenes</name>
    <dbReference type="NCBI Taxonomy" id="84032"/>
    <lineage>
        <taxon>Bacteria</taxon>
        <taxon>Bacillati</taxon>
        <taxon>Bacillota</taxon>
        <taxon>Clostridia</taxon>
        <taxon>Eubacteriales</taxon>
        <taxon>Clostridiaceae</taxon>
        <taxon>Clostridium</taxon>
    </lineage>
</organism>
<sequence>MNEWLKNDTIMKIVSVLFAIGLWLAVNPVNTMDYTINLNVINEDDLHEKNIELKNRNFPKTIQVRVRGKKDKLTQVSESDFQAVLDFSQIDSVDDNTIKIPTPEYTGKVQGVKVLQYWPTSVRVSLEKIISRSFKVEIGETKGELKPGYKVAGIKINQDRIVIRDLESVVNQVESVKVDINLDNLNESISDIKKCKVYDKNGKEIPQHSNKYEVEVLVEIAKEVPVVAEKTGSIPDGYVGGISKYSPTKVLITGPGDVLDKITSLKTEPFNLSGITENTDITAPLVLPEGVKLVDPDQKITASVTVEALKEKTIRLGKNMITIKNMDASSEYAIQTEEVAVVVKGLQKDLEKVNALTLKPYVNVIGLEEGTHSMPLMFDYSGNVDILGRYEVELLVKKKVEEEDLQLQEQQ</sequence>
<dbReference type="PANTHER" id="PTHR37804:SF1">
    <property type="entry name" value="CDAA REGULATORY PROTEIN CDAR"/>
    <property type="match status" value="1"/>
</dbReference>
<gene>
    <name evidence="1" type="ORF">CDQ84_15400</name>
</gene>
<evidence type="ECO:0000313" key="1">
    <source>
        <dbReference type="EMBL" id="PNT96366.1"/>
    </source>
</evidence>
<dbReference type="Pfam" id="PF07949">
    <property type="entry name" value="YbbR"/>
    <property type="match status" value="3"/>
</dbReference>
<protein>
    <recommendedName>
        <fullName evidence="3">YbbR-like protein</fullName>
    </recommendedName>
</protein>
<accession>A0A2K2F978</accession>
<dbReference type="InterPro" id="IPR053154">
    <property type="entry name" value="c-di-AMP_regulator"/>
</dbReference>
<dbReference type="InterPro" id="IPR012505">
    <property type="entry name" value="YbbR"/>
</dbReference>
<keyword evidence="2" id="KW-1185">Reference proteome</keyword>